<dbReference type="InterPro" id="IPR000537">
    <property type="entry name" value="UbiA_prenyltransferase"/>
</dbReference>
<comment type="subcellular location">
    <subcellularLocation>
        <location evidence="9">Cell membrane</location>
        <topology evidence="9">Multi-pass membrane protein</topology>
    </subcellularLocation>
    <subcellularLocation>
        <location evidence="1">Membrane</location>
        <topology evidence="1">Multi-pass membrane protein</topology>
    </subcellularLocation>
</comment>
<evidence type="ECO:0000256" key="7">
    <source>
        <dbReference type="ARBA" id="ARBA00022989"/>
    </source>
</evidence>
<dbReference type="InterPro" id="IPR004657">
    <property type="entry name" value="MenA"/>
</dbReference>
<comment type="function">
    <text evidence="9">Conversion of 1,4-dihydroxy-2-naphthoate (DHNA) to demethylmenaquinone (DMK).</text>
</comment>
<dbReference type="EMBL" id="UIGI01000001">
    <property type="protein sequence ID" value="SUW65982.1"/>
    <property type="molecule type" value="Genomic_DNA"/>
</dbReference>
<evidence type="ECO:0000313" key="11">
    <source>
        <dbReference type="EMBL" id="SUW65982.1"/>
    </source>
</evidence>
<keyword evidence="3 9" id="KW-1003">Cell membrane</keyword>
<dbReference type="NCBIfam" id="NF004754">
    <property type="entry name" value="PRK06080.1-6"/>
    <property type="match status" value="1"/>
</dbReference>
<dbReference type="GO" id="GO:0005886">
    <property type="term" value="C:plasma membrane"/>
    <property type="evidence" value="ECO:0007669"/>
    <property type="project" value="UniProtKB-SubCell"/>
</dbReference>
<dbReference type="PANTHER" id="PTHR13929:SF0">
    <property type="entry name" value="UBIA PRENYLTRANSFERASE DOMAIN-CONTAINING PROTEIN 1"/>
    <property type="match status" value="1"/>
</dbReference>
<feature type="transmembrane region" description="Helical" evidence="9">
    <location>
        <begin position="192"/>
        <end position="212"/>
    </location>
</feature>
<dbReference type="FunFam" id="1.10.357.140:FF:000016">
    <property type="entry name" value="1,4-dihydroxy-2-naphthoate octaprenyltransferase"/>
    <property type="match status" value="1"/>
</dbReference>
<evidence type="ECO:0000256" key="3">
    <source>
        <dbReference type="ARBA" id="ARBA00022475"/>
    </source>
</evidence>
<keyword evidence="2 9" id="KW-0474">Menaquinone biosynthesis</keyword>
<evidence type="ECO:0000256" key="5">
    <source>
        <dbReference type="ARBA" id="ARBA00022679"/>
    </source>
</evidence>
<evidence type="ECO:0000256" key="2">
    <source>
        <dbReference type="ARBA" id="ARBA00022428"/>
    </source>
</evidence>
<comment type="catalytic activity">
    <reaction evidence="9">
        <text>an all-trans-polyprenyl diphosphate + 1,4-dihydroxy-2-naphthoate + H(+) = a 2-demethylmenaquinol + CO2 + diphosphate</text>
        <dbReference type="Rhea" id="RHEA:26478"/>
        <dbReference type="Rhea" id="RHEA-COMP:9563"/>
        <dbReference type="Rhea" id="RHEA-COMP:9564"/>
        <dbReference type="ChEBI" id="CHEBI:11173"/>
        <dbReference type="ChEBI" id="CHEBI:15378"/>
        <dbReference type="ChEBI" id="CHEBI:16526"/>
        <dbReference type="ChEBI" id="CHEBI:33019"/>
        <dbReference type="ChEBI" id="CHEBI:55437"/>
        <dbReference type="ChEBI" id="CHEBI:58914"/>
        <dbReference type="EC" id="2.5.1.74"/>
    </reaction>
</comment>
<dbReference type="CDD" id="cd13962">
    <property type="entry name" value="PT_UbiA_UBIAD1"/>
    <property type="match status" value="1"/>
</dbReference>
<organism evidence="11 12">
    <name type="scientific">Buttiauxella agrestis</name>
    <dbReference type="NCBI Taxonomy" id="82977"/>
    <lineage>
        <taxon>Bacteria</taxon>
        <taxon>Pseudomonadati</taxon>
        <taxon>Pseudomonadota</taxon>
        <taxon>Gammaproteobacteria</taxon>
        <taxon>Enterobacterales</taxon>
        <taxon>Enterobacteriaceae</taxon>
        <taxon>Buttiauxella</taxon>
    </lineage>
</organism>
<dbReference type="HAMAP" id="MF_01937">
    <property type="entry name" value="MenA_1"/>
    <property type="match status" value="1"/>
</dbReference>
<keyword evidence="6 9" id="KW-0812">Transmembrane</keyword>
<proteinExistence type="inferred from homology"/>
<feature type="transmembrane region" description="Helical" evidence="9">
    <location>
        <begin position="57"/>
        <end position="76"/>
    </location>
</feature>
<evidence type="ECO:0000256" key="4">
    <source>
        <dbReference type="ARBA" id="ARBA00022519"/>
    </source>
</evidence>
<dbReference type="PANTHER" id="PTHR13929">
    <property type="entry name" value="1,4-DIHYDROXY-2-NAPHTHOATE OCTAPRENYLTRANSFERASE"/>
    <property type="match status" value="1"/>
</dbReference>
<accession>A0A381CDP8</accession>
<evidence type="ECO:0000256" key="1">
    <source>
        <dbReference type="ARBA" id="ARBA00004141"/>
    </source>
</evidence>
<gene>
    <name evidence="9 11" type="primary">menA</name>
    <name evidence="11" type="ORF">NCTC12119_04579</name>
</gene>
<dbReference type="GO" id="GO:0042371">
    <property type="term" value="P:vitamin K biosynthetic process"/>
    <property type="evidence" value="ECO:0007669"/>
    <property type="project" value="TreeGrafter"/>
</dbReference>
<evidence type="ECO:0000256" key="8">
    <source>
        <dbReference type="ARBA" id="ARBA00023136"/>
    </source>
</evidence>
<evidence type="ECO:0000256" key="6">
    <source>
        <dbReference type="ARBA" id="ARBA00022692"/>
    </source>
</evidence>
<dbReference type="NCBIfam" id="NF004751">
    <property type="entry name" value="PRK06080.1-3"/>
    <property type="match status" value="1"/>
</dbReference>
<feature type="transmembrane region" description="Helical" evidence="9">
    <location>
        <begin position="111"/>
        <end position="131"/>
    </location>
</feature>
<keyword evidence="4" id="KW-0997">Cell inner membrane</keyword>
<sequence length="321" mass="34734">MPSIFLYLTERTMSESHSVSTTQAWLESLRPRTLPLAFASIVCGSALAFWQGVFNPAIALLALLTAGLLQILSNLANDYGDAVKGSDKEDRIGPLRGMQKGVITQAQMKKALMITVVLICLSGLALVAVACRTLADFLGFLALGLLAIIAAITYTVGTRPYGYMGLGDISVLVFFGWLSVAGTWYLQAHSLAPLVILPATACGLLATAVLNINNLRDIDSDRENGKNTLAVRLGPVQARRYHACLLMGALACLAVFNLVWLQSLWGWLFVLAAPLLIKQTRFVLRERDPLAMRPMLERTVKAALLTNLLFAIGVVLSTVSF</sequence>
<dbReference type="NCBIfam" id="NF004750">
    <property type="entry name" value="PRK06080.1-2"/>
    <property type="match status" value="1"/>
</dbReference>
<dbReference type="PIRSF" id="PIRSF005355">
    <property type="entry name" value="UBIAD1"/>
    <property type="match status" value="1"/>
</dbReference>
<dbReference type="EC" id="2.5.1.74" evidence="9 10"/>
<protein>
    <recommendedName>
        <fullName evidence="9 10">1,4-dihydroxy-2-naphthoate octaprenyltransferase</fullName>
        <shortName evidence="9">DHNA-octaprenyltransferase</shortName>
        <ecNumber evidence="9 10">2.5.1.74</ecNumber>
    </recommendedName>
</protein>
<dbReference type="Pfam" id="PF01040">
    <property type="entry name" value="UbiA"/>
    <property type="match status" value="1"/>
</dbReference>
<dbReference type="NCBIfam" id="TIGR00751">
    <property type="entry name" value="menA"/>
    <property type="match status" value="1"/>
</dbReference>
<feature type="transmembrane region" description="Helical" evidence="9">
    <location>
        <begin position="304"/>
        <end position="320"/>
    </location>
</feature>
<dbReference type="Proteomes" id="UP000255528">
    <property type="component" value="Unassembled WGS sequence"/>
</dbReference>
<dbReference type="Gene3D" id="1.10.357.140">
    <property type="entry name" value="UbiA prenyltransferase"/>
    <property type="match status" value="1"/>
</dbReference>
<feature type="transmembrane region" description="Helical" evidence="9">
    <location>
        <begin position="137"/>
        <end position="157"/>
    </location>
</feature>
<dbReference type="AlphaFoldDB" id="A0A381CDP8"/>
<name>A0A381CDP8_9ENTR</name>
<dbReference type="GO" id="GO:0046428">
    <property type="term" value="F:1,4-dihydroxy-2-naphthoate polyprenyltransferase activity"/>
    <property type="evidence" value="ECO:0007669"/>
    <property type="project" value="UniProtKB-UniRule"/>
</dbReference>
<reference evidence="11 12" key="1">
    <citation type="submission" date="2018-06" db="EMBL/GenBank/DDBJ databases">
        <authorList>
            <consortium name="Pathogen Informatics"/>
            <person name="Doyle S."/>
        </authorList>
    </citation>
    <scope>NUCLEOTIDE SEQUENCE [LARGE SCALE GENOMIC DNA]</scope>
    <source>
        <strain evidence="11 12">NCTC12119</strain>
    </source>
</reference>
<evidence type="ECO:0000256" key="10">
    <source>
        <dbReference type="NCBIfam" id="TIGR00751"/>
    </source>
</evidence>
<keyword evidence="8 9" id="KW-0472">Membrane</keyword>
<evidence type="ECO:0000256" key="9">
    <source>
        <dbReference type="HAMAP-Rule" id="MF_01937"/>
    </source>
</evidence>
<keyword evidence="5 9" id="KW-0808">Transferase</keyword>
<comment type="pathway">
    <text evidence="9">Quinol/quinone metabolism; menaquinone biosynthesis; menaquinol from 1,4-dihydroxy-2-naphthoate: step 1/2.</text>
</comment>
<dbReference type="InterPro" id="IPR044878">
    <property type="entry name" value="UbiA_sf"/>
</dbReference>
<dbReference type="Gene3D" id="1.20.120.1780">
    <property type="entry name" value="UbiA prenyltransferase"/>
    <property type="match status" value="1"/>
</dbReference>
<feature type="transmembrane region" description="Helical" evidence="9">
    <location>
        <begin position="241"/>
        <end position="260"/>
    </location>
</feature>
<feature type="transmembrane region" description="Helical" evidence="9">
    <location>
        <begin position="169"/>
        <end position="186"/>
    </location>
</feature>
<evidence type="ECO:0000313" key="12">
    <source>
        <dbReference type="Proteomes" id="UP000255528"/>
    </source>
</evidence>
<dbReference type="UniPathway" id="UPA00079">
    <property type="reaction ID" value="UER00168"/>
</dbReference>
<comment type="similarity">
    <text evidence="9">Belongs to the MenA family. Type 1 subfamily.</text>
</comment>
<dbReference type="InterPro" id="IPR026046">
    <property type="entry name" value="UBIAD1"/>
</dbReference>
<feature type="transmembrane region" description="Helical" evidence="9">
    <location>
        <begin position="266"/>
        <end position="284"/>
    </location>
</feature>
<dbReference type="GO" id="GO:0009234">
    <property type="term" value="P:menaquinone biosynthetic process"/>
    <property type="evidence" value="ECO:0007669"/>
    <property type="project" value="UniProtKB-UniRule"/>
</dbReference>
<keyword evidence="7 9" id="KW-1133">Transmembrane helix</keyword>